<sequence length="601" mass="64300">GESPVVYSSEVQEVLIPYTTKKDTYHYYETRNYVNDVNRQHTQVLQTYDAQLKKRETYTYGRERSNYRNESTGKSYFYLTNQSGSVTGLTEHGEAVASSSYGLYGATKQTTDQTGQPFAYNGEARDVTGLDYLRARYYDSQTGTFLTADSYQGSRTDPLSHNLYTYVQNNPANYTDPSGHYGSPFAMMEGGGGRPVRGYSQPKPLMNPTDGTLYAPSTPEHRAHQVRQQQTQIYSYNYTPSHNAPRTSYQQTLWQQAQAQRSISNAWEQAKAIGQSVYDWGASRTREAANIARNWTKSLEETITHVCTTAERWVEAGVNFLRNVDWKAVGITAAATVVAVAATAATAGAAAPVIAGVVGAGGLGLTGATATVTTGMAVGAVSGAVGGGSYAFTSGVLSGKQAGSIVKDVGSSILGGATTGLFTGGLLSGLGGATSGIGNALGRQAADTVIETAVDTVVDAAQGGNISPASIGTSLAINAITEGVSSKTVKGQKGDIDVKTSKTKIKFKYDDVYNYEYSAYLNPGPLNDILGQPNRNFYGGRYNSIILEEPVILYRAGNSSRPLGQWFTVTPPQSSIGVRIDTAVKPQWIDRNGFLIGTSPK</sequence>
<proteinExistence type="predicted"/>
<evidence type="ECO:0000313" key="2">
    <source>
        <dbReference type="Proteomes" id="UP001228446"/>
    </source>
</evidence>
<name>A0ABU1B7V0_9STRE</name>
<dbReference type="InterPro" id="IPR050708">
    <property type="entry name" value="T6SS_VgrG/RHS"/>
</dbReference>
<dbReference type="NCBIfam" id="TIGR03696">
    <property type="entry name" value="Rhs_assc_core"/>
    <property type="match status" value="1"/>
</dbReference>
<dbReference type="PANTHER" id="PTHR32305">
    <property type="match status" value="1"/>
</dbReference>
<dbReference type="Proteomes" id="UP001228446">
    <property type="component" value="Unassembled WGS sequence"/>
</dbReference>
<feature type="non-terminal residue" evidence="1">
    <location>
        <position position="1"/>
    </location>
</feature>
<dbReference type="PANTHER" id="PTHR32305:SF15">
    <property type="entry name" value="PROTEIN RHSA-RELATED"/>
    <property type="match status" value="1"/>
</dbReference>
<gene>
    <name evidence="1" type="ORF">RFF62_10045</name>
</gene>
<keyword evidence="2" id="KW-1185">Reference proteome</keyword>
<reference evidence="1 2" key="1">
    <citation type="submission" date="2023-08" db="EMBL/GenBank/DDBJ databases">
        <title>Streptococcus ruminantium-associated sheep mastitis outbreak detected in Italy is distinct from bovine isolates.</title>
        <authorList>
            <person name="Rosa M.N."/>
            <person name="Vezina B."/>
            <person name="Tola S."/>
        </authorList>
    </citation>
    <scope>NUCLEOTIDE SEQUENCE [LARGE SCALE GENOMIC DNA]</scope>
    <source>
        <strain evidence="1 2">OM6730</strain>
    </source>
</reference>
<dbReference type="Gene3D" id="2.180.10.10">
    <property type="entry name" value="RHS repeat-associated core"/>
    <property type="match status" value="1"/>
</dbReference>
<dbReference type="EMBL" id="JAVIBX010000061">
    <property type="protein sequence ID" value="MDQ8834106.1"/>
    <property type="molecule type" value="Genomic_DNA"/>
</dbReference>
<accession>A0ABU1B7V0</accession>
<evidence type="ECO:0000313" key="1">
    <source>
        <dbReference type="EMBL" id="MDQ8834106.1"/>
    </source>
</evidence>
<dbReference type="RefSeq" id="WP_308938175.1">
    <property type="nucleotide sequence ID" value="NZ_JAVIBQ010000056.1"/>
</dbReference>
<protein>
    <submittedName>
        <fullName evidence="1">RHS repeat-associated core domain-containing protein</fullName>
    </submittedName>
</protein>
<organism evidence="1 2">
    <name type="scientific">Streptococcus ruminantium</name>
    <dbReference type="NCBI Taxonomy" id="1917441"/>
    <lineage>
        <taxon>Bacteria</taxon>
        <taxon>Bacillati</taxon>
        <taxon>Bacillota</taxon>
        <taxon>Bacilli</taxon>
        <taxon>Lactobacillales</taxon>
        <taxon>Streptococcaceae</taxon>
        <taxon>Streptococcus</taxon>
    </lineage>
</organism>
<dbReference type="InterPro" id="IPR022385">
    <property type="entry name" value="Rhs_assc_core"/>
</dbReference>
<comment type="caution">
    <text evidence="1">The sequence shown here is derived from an EMBL/GenBank/DDBJ whole genome shotgun (WGS) entry which is preliminary data.</text>
</comment>